<dbReference type="CDD" id="cd05327">
    <property type="entry name" value="retinol-DH_like_SDR_c_like"/>
    <property type="match status" value="1"/>
</dbReference>
<keyword evidence="5" id="KW-1185">Reference proteome</keyword>
<protein>
    <submittedName>
        <fullName evidence="6">Dehydrogenase/reductase SDR family member 13-like</fullName>
    </submittedName>
</protein>
<name>A0AA97LJL3_EUBMA</name>
<evidence type="ECO:0000259" key="4">
    <source>
        <dbReference type="SMART" id="SM00822"/>
    </source>
</evidence>
<dbReference type="Pfam" id="PF00106">
    <property type="entry name" value="adh_short"/>
    <property type="match status" value="1"/>
</dbReference>
<comment type="similarity">
    <text evidence="1">Belongs to the short-chain dehydrogenases/reductases (SDR) family.</text>
</comment>
<keyword evidence="2" id="KW-0560">Oxidoreductase</keyword>
<keyword evidence="3" id="KW-0472">Membrane</keyword>
<dbReference type="InterPro" id="IPR036291">
    <property type="entry name" value="NAD(P)-bd_dom_sf"/>
</dbReference>
<proteinExistence type="inferred from homology"/>
<dbReference type="KEGG" id="emc:129344933"/>
<sequence length="463" mass="50509">MGGIPEGDISSLKTPQAESPLGRSLQLFLRLLFSPAAPPRQEETRVPGLLRGSPTRRGDWALGFLDGIIALLAPSGLSPAQPQAASLRPLLSDGRSLRKGPVFGEVPFPGVLRPVQPPEARARPGGGGAAFILLARRRHGQRARQAGMAAAAVLAGLALLAGLYLWYYYKVVRGPKCPNETRLRGKTVLLTGGNSGIGKATALELARRGARVILACRNKERAESAVHDIRRESGNNEVVSMSLDLANLSSVQSFVDAFLKSEPRLDILINNAGVENGGTSPEGFNLAFQVNYLSHFLLTHLLLDRLKHCAPTRVVVLGSIVYIMGRIDLQNIQKPVDGLLKSFQAYCNSKLANILYTRELAKRLEGTGITCYAVDPGLVKTGIFRQHPIWAKLLLDTISWLFFRDPVNGAQTSIYCATQKGIERFSGHYFANCKVQEPFPKARDDAVAKKLWEFTERMLGIVE</sequence>
<dbReference type="GO" id="GO:0016491">
    <property type="term" value="F:oxidoreductase activity"/>
    <property type="evidence" value="ECO:0007669"/>
    <property type="project" value="UniProtKB-KW"/>
</dbReference>
<dbReference type="Gene3D" id="3.40.50.720">
    <property type="entry name" value="NAD(P)-binding Rossmann-like Domain"/>
    <property type="match status" value="1"/>
</dbReference>
<dbReference type="PRINTS" id="PR00081">
    <property type="entry name" value="GDHRDH"/>
</dbReference>
<keyword evidence="3" id="KW-0812">Transmembrane</keyword>
<dbReference type="GeneID" id="129344933"/>
<dbReference type="PANTHER" id="PTHR43157">
    <property type="entry name" value="PHOSPHATIDYLINOSITOL-GLYCAN BIOSYNTHESIS CLASS F PROTEIN-RELATED"/>
    <property type="match status" value="1"/>
</dbReference>
<dbReference type="Proteomes" id="UP001190640">
    <property type="component" value="Chromosome 17"/>
</dbReference>
<feature type="transmembrane region" description="Helical" evidence="3">
    <location>
        <begin position="146"/>
        <end position="169"/>
    </location>
</feature>
<accession>A0AA97LJL3</accession>
<organism evidence="5 6">
    <name type="scientific">Eublepharis macularius</name>
    <name type="common">Leopard gecko</name>
    <name type="synonym">Cyrtodactylus macularius</name>
    <dbReference type="NCBI Taxonomy" id="481883"/>
    <lineage>
        <taxon>Eukaryota</taxon>
        <taxon>Metazoa</taxon>
        <taxon>Chordata</taxon>
        <taxon>Craniata</taxon>
        <taxon>Vertebrata</taxon>
        <taxon>Euteleostomi</taxon>
        <taxon>Lepidosauria</taxon>
        <taxon>Squamata</taxon>
        <taxon>Bifurcata</taxon>
        <taxon>Gekkota</taxon>
        <taxon>Eublepharidae</taxon>
        <taxon>Eublepharinae</taxon>
        <taxon>Eublepharis</taxon>
    </lineage>
</organism>
<evidence type="ECO:0000313" key="5">
    <source>
        <dbReference type="Proteomes" id="UP001190640"/>
    </source>
</evidence>
<dbReference type="PANTHER" id="PTHR43157:SF44">
    <property type="entry name" value="DEHYDROGENASE_REDUCTASE SDR FAMILY MEMBER 13"/>
    <property type="match status" value="1"/>
</dbReference>
<evidence type="ECO:0000256" key="1">
    <source>
        <dbReference type="ARBA" id="ARBA00006484"/>
    </source>
</evidence>
<feature type="domain" description="Ketoreductase" evidence="4">
    <location>
        <begin position="186"/>
        <end position="382"/>
    </location>
</feature>
<dbReference type="RefSeq" id="XP_054857824.1">
    <property type="nucleotide sequence ID" value="XM_055001849.1"/>
</dbReference>
<dbReference type="InterPro" id="IPR057326">
    <property type="entry name" value="KR_dom"/>
</dbReference>
<dbReference type="AlphaFoldDB" id="A0AA97LJL3"/>
<evidence type="ECO:0000256" key="3">
    <source>
        <dbReference type="SAM" id="Phobius"/>
    </source>
</evidence>
<evidence type="ECO:0000313" key="6">
    <source>
        <dbReference type="RefSeq" id="XP_054857824.1"/>
    </source>
</evidence>
<gene>
    <name evidence="6" type="primary">LOC129344933</name>
</gene>
<keyword evidence="3" id="KW-1133">Transmembrane helix</keyword>
<reference evidence="6" key="1">
    <citation type="submission" date="2025-08" db="UniProtKB">
        <authorList>
            <consortium name="RefSeq"/>
        </authorList>
    </citation>
    <scope>IDENTIFICATION</scope>
    <source>
        <tissue evidence="6">Blood</tissue>
    </source>
</reference>
<evidence type="ECO:0000256" key="2">
    <source>
        <dbReference type="ARBA" id="ARBA00023002"/>
    </source>
</evidence>
<dbReference type="SMART" id="SM00822">
    <property type="entry name" value="PKS_KR"/>
    <property type="match status" value="1"/>
</dbReference>
<dbReference type="InterPro" id="IPR002347">
    <property type="entry name" value="SDR_fam"/>
</dbReference>
<dbReference type="SUPFAM" id="SSF51735">
    <property type="entry name" value="NAD(P)-binding Rossmann-fold domains"/>
    <property type="match status" value="1"/>
</dbReference>